<dbReference type="NCBIfam" id="TIGR00188">
    <property type="entry name" value="rnpA"/>
    <property type="match status" value="1"/>
</dbReference>
<comment type="subunit">
    <text evidence="7">Consists of a catalytic RNA component (M1 or rnpB) and a protein subunit.</text>
</comment>
<proteinExistence type="inferred from homology"/>
<dbReference type="GO" id="GO:0000049">
    <property type="term" value="F:tRNA binding"/>
    <property type="evidence" value="ECO:0007669"/>
    <property type="project" value="UniProtKB-UniRule"/>
</dbReference>
<dbReference type="EC" id="3.1.26.5" evidence="7 8"/>
<dbReference type="GO" id="GO:0001682">
    <property type="term" value="P:tRNA 5'-leader removal"/>
    <property type="evidence" value="ECO:0007669"/>
    <property type="project" value="UniProtKB-UniRule"/>
</dbReference>
<dbReference type="Gene3D" id="3.30.230.10">
    <property type="match status" value="1"/>
</dbReference>
<keyword evidence="3 7" id="KW-0540">Nuclease</keyword>
<keyword evidence="6 7" id="KW-0694">RNA-binding</keyword>
<dbReference type="InterPro" id="IPR020568">
    <property type="entry name" value="Ribosomal_Su5_D2-typ_SF"/>
</dbReference>
<organism evidence="9 10">
    <name type="scientific">Epilithonimonas bovis DSM 19482</name>
    <dbReference type="NCBI Taxonomy" id="1121284"/>
    <lineage>
        <taxon>Bacteria</taxon>
        <taxon>Pseudomonadati</taxon>
        <taxon>Bacteroidota</taxon>
        <taxon>Flavobacteriia</taxon>
        <taxon>Flavobacteriales</taxon>
        <taxon>Weeksellaceae</taxon>
        <taxon>Chryseobacterium group</taxon>
        <taxon>Epilithonimonas</taxon>
    </lineage>
</organism>
<evidence type="ECO:0000256" key="4">
    <source>
        <dbReference type="ARBA" id="ARBA00022759"/>
    </source>
</evidence>
<dbReference type="Pfam" id="PF00825">
    <property type="entry name" value="Ribonuclease_P"/>
    <property type="match status" value="1"/>
</dbReference>
<protein>
    <recommendedName>
        <fullName evidence="7 8">Ribonuclease P protein component</fullName>
        <shortName evidence="7">RNase P protein</shortName>
        <shortName evidence="7">RNaseP protein</shortName>
        <ecNumber evidence="7 8">3.1.26.5</ecNumber>
    </recommendedName>
    <alternativeName>
        <fullName evidence="7">Protein C5</fullName>
    </alternativeName>
</protein>
<dbReference type="GO" id="GO:0042781">
    <property type="term" value="F:3'-tRNA processing endoribonuclease activity"/>
    <property type="evidence" value="ECO:0007669"/>
    <property type="project" value="TreeGrafter"/>
</dbReference>
<evidence type="ECO:0000313" key="9">
    <source>
        <dbReference type="EMBL" id="SIT95487.1"/>
    </source>
</evidence>
<sequence length="126" mass="14746">MKSNSYPSIEKLKRKSDIDLLFKKGKWISVDQIRIIYINSTEIDSHKIGVSVSKKYFKKAVERNRIKRLLRESYRLNKCLYKEAFGDQSLAMLFWVSKELPEHLSTVESQFLKLCSKKNPSSSVNL</sequence>
<dbReference type="SUPFAM" id="SSF54211">
    <property type="entry name" value="Ribosomal protein S5 domain 2-like"/>
    <property type="match status" value="1"/>
</dbReference>
<dbReference type="OrthoDB" id="1524972at2"/>
<dbReference type="GO" id="GO:0004526">
    <property type="term" value="F:ribonuclease P activity"/>
    <property type="evidence" value="ECO:0007669"/>
    <property type="project" value="UniProtKB-UniRule"/>
</dbReference>
<keyword evidence="10" id="KW-1185">Reference proteome</keyword>
<comment type="similarity">
    <text evidence="7">Belongs to the RnpA family.</text>
</comment>
<evidence type="ECO:0000256" key="8">
    <source>
        <dbReference type="NCBIfam" id="TIGR00188"/>
    </source>
</evidence>
<comment type="function">
    <text evidence="1 7">RNaseP catalyzes the removal of the 5'-leader sequence from pre-tRNA to produce the mature 5'-terminus. It can also cleave other RNA substrates such as 4.5S RNA. The protein component plays an auxiliary but essential role in vivo by binding to the 5'-leader sequence and broadening the substrate specificity of the ribozyme.</text>
</comment>
<keyword evidence="5 7" id="KW-0378">Hydrolase</keyword>
<evidence type="ECO:0000256" key="3">
    <source>
        <dbReference type="ARBA" id="ARBA00022722"/>
    </source>
</evidence>
<keyword evidence="2 7" id="KW-0819">tRNA processing</keyword>
<dbReference type="Proteomes" id="UP000187261">
    <property type="component" value="Unassembled WGS sequence"/>
</dbReference>
<evidence type="ECO:0000256" key="7">
    <source>
        <dbReference type="HAMAP-Rule" id="MF_00227"/>
    </source>
</evidence>
<comment type="catalytic activity">
    <reaction evidence="7">
        <text>Endonucleolytic cleavage of RNA, removing 5'-extranucleotides from tRNA precursor.</text>
        <dbReference type="EC" id="3.1.26.5"/>
    </reaction>
</comment>
<evidence type="ECO:0000256" key="1">
    <source>
        <dbReference type="ARBA" id="ARBA00002663"/>
    </source>
</evidence>
<dbReference type="InterPro" id="IPR020539">
    <property type="entry name" value="RNase_P_CS"/>
</dbReference>
<gene>
    <name evidence="7" type="primary">rnpA</name>
    <name evidence="9" type="ORF">SAMN05660493_00134</name>
</gene>
<dbReference type="PANTHER" id="PTHR33992:SF1">
    <property type="entry name" value="RIBONUCLEASE P PROTEIN COMPONENT"/>
    <property type="match status" value="1"/>
</dbReference>
<dbReference type="HAMAP" id="MF_00227">
    <property type="entry name" value="RNase_P"/>
    <property type="match status" value="1"/>
</dbReference>
<dbReference type="InterPro" id="IPR000100">
    <property type="entry name" value="RNase_P"/>
</dbReference>
<dbReference type="AlphaFoldDB" id="A0A1U7PS10"/>
<evidence type="ECO:0000313" key="10">
    <source>
        <dbReference type="Proteomes" id="UP000187261"/>
    </source>
</evidence>
<evidence type="ECO:0000256" key="5">
    <source>
        <dbReference type="ARBA" id="ARBA00022801"/>
    </source>
</evidence>
<dbReference type="InterPro" id="IPR014721">
    <property type="entry name" value="Ribsml_uS5_D2-typ_fold_subgr"/>
</dbReference>
<name>A0A1U7PS10_9FLAO</name>
<dbReference type="PANTHER" id="PTHR33992">
    <property type="entry name" value="RIBONUCLEASE P PROTEIN COMPONENT"/>
    <property type="match status" value="1"/>
</dbReference>
<dbReference type="GO" id="GO:0030677">
    <property type="term" value="C:ribonuclease P complex"/>
    <property type="evidence" value="ECO:0007669"/>
    <property type="project" value="TreeGrafter"/>
</dbReference>
<dbReference type="STRING" id="1121284.SAMN05660493_00134"/>
<dbReference type="RefSeq" id="WP_076781469.1">
    <property type="nucleotide sequence ID" value="NZ_FTPU01000001.1"/>
</dbReference>
<accession>A0A1U7PS10</accession>
<dbReference type="PROSITE" id="PS00648">
    <property type="entry name" value="RIBONUCLEASE_P"/>
    <property type="match status" value="1"/>
</dbReference>
<evidence type="ECO:0000256" key="6">
    <source>
        <dbReference type="ARBA" id="ARBA00022884"/>
    </source>
</evidence>
<keyword evidence="4 7" id="KW-0255">Endonuclease</keyword>
<dbReference type="EMBL" id="FTPU01000001">
    <property type="protein sequence ID" value="SIT95487.1"/>
    <property type="molecule type" value="Genomic_DNA"/>
</dbReference>
<reference evidence="10" key="1">
    <citation type="submission" date="2016-10" db="EMBL/GenBank/DDBJ databases">
        <authorList>
            <person name="Varghese N."/>
            <person name="Submissions S."/>
        </authorList>
    </citation>
    <scope>NUCLEOTIDE SEQUENCE [LARGE SCALE GENOMIC DNA]</scope>
    <source>
        <strain evidence="10">DSM 19482</strain>
    </source>
</reference>
<evidence type="ECO:0000256" key="2">
    <source>
        <dbReference type="ARBA" id="ARBA00022694"/>
    </source>
</evidence>